<name>A0A9X6SS25_BACCE</name>
<dbReference type="RefSeq" id="WP_098007404.1">
    <property type="nucleotide sequence ID" value="NZ_NVMX01000298.1"/>
</dbReference>
<dbReference type="AlphaFoldDB" id="A0A9X6SS25"/>
<proteinExistence type="predicted"/>
<dbReference type="EMBL" id="NVMX01000298">
    <property type="protein sequence ID" value="PDZ93984.1"/>
    <property type="molecule type" value="Genomic_DNA"/>
</dbReference>
<protein>
    <submittedName>
        <fullName evidence="1">Uncharacterized protein</fullName>
    </submittedName>
</protein>
<evidence type="ECO:0000313" key="1">
    <source>
        <dbReference type="EMBL" id="PDZ93984.1"/>
    </source>
</evidence>
<dbReference type="Proteomes" id="UP000219922">
    <property type="component" value="Unassembled WGS sequence"/>
</dbReference>
<sequence length="193" mass="22578">MNIQFETREKQVDGLKEYHVYDVTDGKEVYAGCVKNFTWNKGVKGAERNKLEPFDANDSRIITDFSTLEKTQVKLLIERVQKTYAGIVKEEKRISDEWEIQKENALRLGVSEEQFKRYYNTRSGIQLVLNQEEHLEELNRALNELVSFSESEVFLNISSEVVTSTIKDAIYNHQKDIRDTTNLMERTKGYLKK</sequence>
<organism evidence="1 2">
    <name type="scientific">Bacillus cereus</name>
    <dbReference type="NCBI Taxonomy" id="1396"/>
    <lineage>
        <taxon>Bacteria</taxon>
        <taxon>Bacillati</taxon>
        <taxon>Bacillota</taxon>
        <taxon>Bacilli</taxon>
        <taxon>Bacillales</taxon>
        <taxon>Bacillaceae</taxon>
        <taxon>Bacillus</taxon>
        <taxon>Bacillus cereus group</taxon>
    </lineage>
</organism>
<accession>A0A9X6SS25</accession>
<comment type="caution">
    <text evidence="1">The sequence shown here is derived from an EMBL/GenBank/DDBJ whole genome shotgun (WGS) entry which is preliminary data.</text>
</comment>
<reference evidence="1 2" key="1">
    <citation type="submission" date="2017-09" db="EMBL/GenBank/DDBJ databases">
        <title>Large-scale bioinformatics analysis of Bacillus genomes uncovers conserved roles of natural products in bacterial physiology.</title>
        <authorList>
            <consortium name="Agbiome Team Llc"/>
            <person name="Bleich R.M."/>
            <person name="Grubbs K.J."/>
            <person name="Santa Maria K.C."/>
            <person name="Allen S.E."/>
            <person name="Farag S."/>
            <person name="Shank E.A."/>
            <person name="Bowers A."/>
        </authorList>
    </citation>
    <scope>NUCLEOTIDE SEQUENCE [LARGE SCALE GENOMIC DNA]</scope>
    <source>
        <strain evidence="1 2">AFS092789</strain>
    </source>
</reference>
<gene>
    <name evidence="1" type="ORF">CON36_36285</name>
</gene>
<evidence type="ECO:0000313" key="2">
    <source>
        <dbReference type="Proteomes" id="UP000219922"/>
    </source>
</evidence>